<organism evidence="3 4">
    <name type="scientific">Protopolystoma xenopodis</name>
    <dbReference type="NCBI Taxonomy" id="117903"/>
    <lineage>
        <taxon>Eukaryota</taxon>
        <taxon>Metazoa</taxon>
        <taxon>Spiralia</taxon>
        <taxon>Lophotrochozoa</taxon>
        <taxon>Platyhelminthes</taxon>
        <taxon>Monogenea</taxon>
        <taxon>Polyopisthocotylea</taxon>
        <taxon>Polystomatidea</taxon>
        <taxon>Polystomatidae</taxon>
        <taxon>Protopolystoma</taxon>
    </lineage>
</organism>
<dbReference type="PANTHER" id="PTHR12826">
    <property type="entry name" value="RIBONUCLEASE Y"/>
    <property type="match status" value="1"/>
</dbReference>
<dbReference type="EMBL" id="CAAALY010266168">
    <property type="protein sequence ID" value="VEL40729.1"/>
    <property type="molecule type" value="Genomic_DNA"/>
</dbReference>
<dbReference type="Proteomes" id="UP000784294">
    <property type="component" value="Unassembled WGS sequence"/>
</dbReference>
<proteinExistence type="predicted"/>
<dbReference type="AlphaFoldDB" id="A0A448XN79"/>
<keyword evidence="4" id="KW-1185">Reference proteome</keyword>
<feature type="domain" description="PNO1 second type I KH" evidence="2">
    <location>
        <begin position="1"/>
        <end position="69"/>
    </location>
</feature>
<dbReference type="GO" id="GO:0003723">
    <property type="term" value="F:RNA binding"/>
    <property type="evidence" value="ECO:0007669"/>
    <property type="project" value="UniProtKB-KW"/>
</dbReference>
<evidence type="ECO:0000256" key="1">
    <source>
        <dbReference type="ARBA" id="ARBA00022884"/>
    </source>
</evidence>
<dbReference type="InterPro" id="IPR036612">
    <property type="entry name" value="KH_dom_type_1_sf"/>
</dbReference>
<comment type="caution">
    <text evidence="3">The sequence shown here is derived from an EMBL/GenBank/DDBJ whole genome shotgun (WGS) entry which is preliminary data.</text>
</comment>
<evidence type="ECO:0000313" key="4">
    <source>
        <dbReference type="Proteomes" id="UP000784294"/>
    </source>
</evidence>
<dbReference type="PANTHER" id="PTHR12826:SF13">
    <property type="entry name" value="RNA-BINDING PROTEIN PNO1"/>
    <property type="match status" value="1"/>
</dbReference>
<reference evidence="3" key="1">
    <citation type="submission" date="2018-11" db="EMBL/GenBank/DDBJ databases">
        <authorList>
            <consortium name="Pathogen Informatics"/>
        </authorList>
    </citation>
    <scope>NUCLEOTIDE SEQUENCE</scope>
</reference>
<gene>
    <name evidence="3" type="ORF">PXEA_LOCUS34169</name>
</gene>
<keyword evidence="1" id="KW-0694">RNA-binding</keyword>
<dbReference type="Gene3D" id="3.30.1370.10">
    <property type="entry name" value="K Homology domain, type 1"/>
    <property type="match status" value="1"/>
</dbReference>
<dbReference type="InterPro" id="IPR055211">
    <property type="entry name" value="KH_PNO1_2nd"/>
</dbReference>
<dbReference type="Pfam" id="PF22891">
    <property type="entry name" value="KH_PNO1_2nd"/>
    <property type="match status" value="1"/>
</dbReference>
<name>A0A448XN79_9PLAT</name>
<dbReference type="SUPFAM" id="SSF54791">
    <property type="entry name" value="Eukaryotic type KH-domain (KH-domain type I)"/>
    <property type="match status" value="1"/>
</dbReference>
<dbReference type="GO" id="GO:0005634">
    <property type="term" value="C:nucleus"/>
    <property type="evidence" value="ECO:0007669"/>
    <property type="project" value="TreeGrafter"/>
</dbReference>
<protein>
    <recommendedName>
        <fullName evidence="2">PNO1 second type I KH domain-containing protein</fullName>
    </recommendedName>
</protein>
<dbReference type="OrthoDB" id="1932641at2759"/>
<evidence type="ECO:0000259" key="2">
    <source>
        <dbReference type="Pfam" id="PF22891"/>
    </source>
</evidence>
<sequence length="77" mass="8415">MARAVGRICGANGRIRMCIENATRTRIVVADQTIHLLGSNERIAVARRAICDLIMGAPPNKIFGKIRTHTARLDAAF</sequence>
<accession>A0A448XN79</accession>
<evidence type="ECO:0000313" key="3">
    <source>
        <dbReference type="EMBL" id="VEL40729.1"/>
    </source>
</evidence>